<evidence type="ECO:0000313" key="2">
    <source>
        <dbReference type="Proteomes" id="UP000660680"/>
    </source>
</evidence>
<keyword evidence="2" id="KW-1185">Reference proteome</keyword>
<keyword evidence="1" id="KW-0808">Transferase</keyword>
<dbReference type="Gene3D" id="3.40.50.300">
    <property type="entry name" value="P-loop containing nucleotide triphosphate hydrolases"/>
    <property type="match status" value="1"/>
</dbReference>
<dbReference type="InterPro" id="IPR027417">
    <property type="entry name" value="P-loop_NTPase"/>
</dbReference>
<organism evidence="1 2">
    <name type="scientific">Actinokineospora fastidiosa</name>
    <dbReference type="NCBI Taxonomy" id="1816"/>
    <lineage>
        <taxon>Bacteria</taxon>
        <taxon>Bacillati</taxon>
        <taxon>Actinomycetota</taxon>
        <taxon>Actinomycetes</taxon>
        <taxon>Pseudonocardiales</taxon>
        <taxon>Pseudonocardiaceae</taxon>
        <taxon>Actinokineospora</taxon>
    </lineage>
</organism>
<dbReference type="Proteomes" id="UP000660680">
    <property type="component" value="Unassembled WGS sequence"/>
</dbReference>
<reference evidence="1" key="1">
    <citation type="journal article" date="2014" name="Int. J. Syst. Evol. Microbiol.">
        <title>Complete genome sequence of Corynebacterium casei LMG S-19264T (=DSM 44701T), isolated from a smear-ripened cheese.</title>
        <authorList>
            <consortium name="US DOE Joint Genome Institute (JGI-PGF)"/>
            <person name="Walter F."/>
            <person name="Albersmeier A."/>
            <person name="Kalinowski J."/>
            <person name="Ruckert C."/>
        </authorList>
    </citation>
    <scope>NUCLEOTIDE SEQUENCE</scope>
    <source>
        <strain evidence="1">JCM 3276</strain>
    </source>
</reference>
<gene>
    <name evidence="1" type="ORF">GCM10010171_36370</name>
</gene>
<evidence type="ECO:0000313" key="1">
    <source>
        <dbReference type="EMBL" id="GGS38187.1"/>
    </source>
</evidence>
<dbReference type="EMBL" id="BMRB01000002">
    <property type="protein sequence ID" value="GGS38187.1"/>
    <property type="molecule type" value="Genomic_DNA"/>
</dbReference>
<sequence length="247" mass="26626">MQMSEGVSGHPGTLLLTARAHRHWGRGVIELFGEQDGDVRFSPTTQEKLADEATQSIIVAGRGSWSRALVDGAPPTDPGRLADAIAERLRVLGRPAVRVRAADFLRPASLRFERGREDPDARYEAWLDEGALRREVLDPLGPGGSGRVLPSLWDAAADRATRAAYVSLPEGGVVVVDGELLLGRGLPHEVSVHLSMTPAALARRTDEAWALPAYARYDAEVDPLAVADIAARVDDPRRPARRLSAIG</sequence>
<comment type="caution">
    <text evidence="1">The sequence shown here is derived from an EMBL/GenBank/DDBJ whole genome shotgun (WGS) entry which is preliminary data.</text>
</comment>
<proteinExistence type="predicted"/>
<name>A0A918GIV2_9PSEU</name>
<keyword evidence="1" id="KW-0418">Kinase</keyword>
<dbReference type="GO" id="GO:0016301">
    <property type="term" value="F:kinase activity"/>
    <property type="evidence" value="ECO:0007669"/>
    <property type="project" value="UniProtKB-KW"/>
</dbReference>
<reference evidence="1" key="2">
    <citation type="submission" date="2020-09" db="EMBL/GenBank/DDBJ databases">
        <authorList>
            <person name="Sun Q."/>
            <person name="Ohkuma M."/>
        </authorList>
    </citation>
    <scope>NUCLEOTIDE SEQUENCE</scope>
    <source>
        <strain evidence="1">JCM 3276</strain>
    </source>
</reference>
<protein>
    <submittedName>
        <fullName evidence="1">Uridine kinase</fullName>
    </submittedName>
</protein>
<dbReference type="AlphaFoldDB" id="A0A918GIV2"/>
<accession>A0A918GIV2</accession>